<comment type="caution">
    <text evidence="2">The sequence shown here is derived from an EMBL/GenBank/DDBJ whole genome shotgun (WGS) entry which is preliminary data.</text>
</comment>
<reference evidence="2 3" key="1">
    <citation type="submission" date="2024-04" db="EMBL/GenBank/DDBJ databases">
        <title>Symmetric and asymmetric DNA N6-adenine methylation regulates different biological responses in Mucorales.</title>
        <authorList>
            <consortium name="Lawrence Berkeley National Laboratory"/>
            <person name="Lax C."/>
            <person name="Mondo S.J."/>
            <person name="Osorio-Concepcion M."/>
            <person name="Muszewska A."/>
            <person name="Corrochano-Luque M."/>
            <person name="Gutierrez G."/>
            <person name="Riley R."/>
            <person name="Lipzen A."/>
            <person name="Guo J."/>
            <person name="Hundley H."/>
            <person name="Amirebrahimi M."/>
            <person name="Ng V."/>
            <person name="Lorenzo-Gutierrez D."/>
            <person name="Binder U."/>
            <person name="Yang J."/>
            <person name="Song Y."/>
            <person name="Canovas D."/>
            <person name="Navarro E."/>
            <person name="Freitag M."/>
            <person name="Gabaldon T."/>
            <person name="Grigoriev I.V."/>
            <person name="Corrochano L.M."/>
            <person name="Nicolas F.E."/>
            <person name="Garre V."/>
        </authorList>
    </citation>
    <scope>NUCLEOTIDE SEQUENCE [LARGE SCALE GENOMIC DNA]</scope>
    <source>
        <strain evidence="2 3">L51</strain>
    </source>
</reference>
<evidence type="ECO:0000313" key="3">
    <source>
        <dbReference type="Proteomes" id="UP001448207"/>
    </source>
</evidence>
<keyword evidence="3" id="KW-1185">Reference proteome</keyword>
<keyword evidence="1" id="KW-0812">Transmembrane</keyword>
<gene>
    <name evidence="2" type="ORF">J3Q64DRAFT_1697338</name>
</gene>
<name>A0ABR3B1B7_PHYBL</name>
<proteinExistence type="predicted"/>
<accession>A0ABR3B1B7</accession>
<feature type="transmembrane region" description="Helical" evidence="1">
    <location>
        <begin position="97"/>
        <end position="116"/>
    </location>
</feature>
<keyword evidence="1" id="KW-0472">Membrane</keyword>
<dbReference type="Proteomes" id="UP001448207">
    <property type="component" value="Unassembled WGS sequence"/>
</dbReference>
<organism evidence="2 3">
    <name type="scientific">Phycomyces blakesleeanus</name>
    <dbReference type="NCBI Taxonomy" id="4837"/>
    <lineage>
        <taxon>Eukaryota</taxon>
        <taxon>Fungi</taxon>
        <taxon>Fungi incertae sedis</taxon>
        <taxon>Mucoromycota</taxon>
        <taxon>Mucoromycotina</taxon>
        <taxon>Mucoromycetes</taxon>
        <taxon>Mucorales</taxon>
        <taxon>Phycomycetaceae</taxon>
        <taxon>Phycomyces</taxon>
    </lineage>
</organism>
<evidence type="ECO:0000313" key="2">
    <source>
        <dbReference type="EMBL" id="KAL0087554.1"/>
    </source>
</evidence>
<evidence type="ECO:0000256" key="1">
    <source>
        <dbReference type="SAM" id="Phobius"/>
    </source>
</evidence>
<protein>
    <submittedName>
        <fullName evidence="2">Uncharacterized protein</fullName>
    </submittedName>
</protein>
<sequence>MSSAKNKLIFILPVLTDCSKQTYSMLQFGIFFFLKKKLYHIDLFNSIISKRYRHFHHIDIIDIAIRSIDEEWPIETLLNHHSLFFSVELSVLYWDQMFLYGVLLNGLTVLVVFTGAQGGSKRLIDVELCCSGCFG</sequence>
<dbReference type="EMBL" id="JBCLYO010000006">
    <property type="protein sequence ID" value="KAL0087554.1"/>
    <property type="molecule type" value="Genomic_DNA"/>
</dbReference>
<keyword evidence="1" id="KW-1133">Transmembrane helix</keyword>